<keyword evidence="3" id="KW-0472">Membrane</keyword>
<dbReference type="PANTHER" id="PTHR43479">
    <property type="entry name" value="ACREF/ENVCD OPERON REPRESSOR-RELATED"/>
    <property type="match status" value="1"/>
</dbReference>
<proteinExistence type="predicted"/>
<dbReference type="EMBL" id="FQXP01000004">
    <property type="protein sequence ID" value="SHH67139.1"/>
    <property type="molecule type" value="Genomic_DNA"/>
</dbReference>
<evidence type="ECO:0000256" key="1">
    <source>
        <dbReference type="ARBA" id="ARBA00023125"/>
    </source>
</evidence>
<dbReference type="AlphaFoldDB" id="A0A1M5UW03"/>
<dbReference type="InterPro" id="IPR001647">
    <property type="entry name" value="HTH_TetR"/>
</dbReference>
<dbReference type="PROSITE" id="PS50977">
    <property type="entry name" value="HTH_TETR_2"/>
    <property type="match status" value="1"/>
</dbReference>
<dbReference type="Pfam" id="PF00440">
    <property type="entry name" value="TetR_N"/>
    <property type="match status" value="1"/>
</dbReference>
<dbReference type="RefSeq" id="WP_072830655.1">
    <property type="nucleotide sequence ID" value="NZ_FQXP01000004.1"/>
</dbReference>
<reference evidence="5 6" key="1">
    <citation type="submission" date="2016-11" db="EMBL/GenBank/DDBJ databases">
        <authorList>
            <person name="Jaros S."/>
            <person name="Januszkiewicz K."/>
            <person name="Wedrychowicz H."/>
        </authorList>
    </citation>
    <scope>NUCLEOTIDE SEQUENCE [LARGE SCALE GENOMIC DNA]</scope>
    <source>
        <strain evidence="5 6">DSM 3089</strain>
    </source>
</reference>
<evidence type="ECO:0000313" key="6">
    <source>
        <dbReference type="Proteomes" id="UP000184526"/>
    </source>
</evidence>
<feature type="transmembrane region" description="Helical" evidence="3">
    <location>
        <begin position="154"/>
        <end position="173"/>
    </location>
</feature>
<accession>A0A1M5UW03</accession>
<name>A0A1M5UW03_9CLOT</name>
<keyword evidence="3" id="KW-1133">Transmembrane helix</keyword>
<dbReference type="Proteomes" id="UP000184526">
    <property type="component" value="Unassembled WGS sequence"/>
</dbReference>
<dbReference type="Gene3D" id="1.10.357.10">
    <property type="entry name" value="Tetracycline Repressor, domain 2"/>
    <property type="match status" value="1"/>
</dbReference>
<dbReference type="OrthoDB" id="9812484at2"/>
<evidence type="ECO:0000256" key="2">
    <source>
        <dbReference type="PROSITE-ProRule" id="PRU00335"/>
    </source>
</evidence>
<dbReference type="GO" id="GO:0003677">
    <property type="term" value="F:DNA binding"/>
    <property type="evidence" value="ECO:0007669"/>
    <property type="project" value="UniProtKB-UniRule"/>
</dbReference>
<feature type="DNA-binding region" description="H-T-H motif" evidence="2">
    <location>
        <begin position="32"/>
        <end position="51"/>
    </location>
</feature>
<dbReference type="PANTHER" id="PTHR43479:SF11">
    <property type="entry name" value="ACREF_ENVCD OPERON REPRESSOR-RELATED"/>
    <property type="match status" value="1"/>
</dbReference>
<evidence type="ECO:0000259" key="4">
    <source>
        <dbReference type="PROSITE" id="PS50977"/>
    </source>
</evidence>
<keyword evidence="3" id="KW-0812">Transmembrane</keyword>
<evidence type="ECO:0000313" key="5">
    <source>
        <dbReference type="EMBL" id="SHH67139.1"/>
    </source>
</evidence>
<dbReference type="InterPro" id="IPR009057">
    <property type="entry name" value="Homeodomain-like_sf"/>
</dbReference>
<dbReference type="PRINTS" id="PR00455">
    <property type="entry name" value="HTHTETR"/>
</dbReference>
<dbReference type="SUPFAM" id="SSF46689">
    <property type="entry name" value="Homeodomain-like"/>
    <property type="match status" value="1"/>
</dbReference>
<keyword evidence="6" id="KW-1185">Reference proteome</keyword>
<dbReference type="STRING" id="1121306.SAMN02745196_00965"/>
<dbReference type="InterPro" id="IPR050624">
    <property type="entry name" value="HTH-type_Tx_Regulator"/>
</dbReference>
<feature type="domain" description="HTH tetR-type" evidence="4">
    <location>
        <begin position="9"/>
        <end position="69"/>
    </location>
</feature>
<evidence type="ECO:0000256" key="3">
    <source>
        <dbReference type="SAM" id="Phobius"/>
    </source>
</evidence>
<sequence>MGKVEENKRQKEEKLFQTAFNLFSTKGINNTAIKDIVDIAGVGKGTFYLYFKDKYDIRDKLIVKKTSELFQKAIEDYLKEDISNFDDEVIFIVNHIIDELSQDKLLLKMISRNLSWGIYKKVLNSTDKKSSYSYYDLFMESSRRQNIKFKNAEVLLFIIIEMVGSTCYSSILLNQPVSIEDLKPHLYDSIKATLKSGRE</sequence>
<keyword evidence="1 2" id="KW-0238">DNA-binding</keyword>
<protein>
    <submittedName>
        <fullName evidence="5">Transcriptional regulator, TetR family</fullName>
    </submittedName>
</protein>
<gene>
    <name evidence="5" type="ORF">SAMN02745196_00965</name>
</gene>
<organism evidence="5 6">
    <name type="scientific">Clostridium collagenovorans DSM 3089</name>
    <dbReference type="NCBI Taxonomy" id="1121306"/>
    <lineage>
        <taxon>Bacteria</taxon>
        <taxon>Bacillati</taxon>
        <taxon>Bacillota</taxon>
        <taxon>Clostridia</taxon>
        <taxon>Eubacteriales</taxon>
        <taxon>Clostridiaceae</taxon>
        <taxon>Clostridium</taxon>
    </lineage>
</organism>